<name>A0A1G4RF54_9CAUL</name>
<dbReference type="GO" id="GO:0003677">
    <property type="term" value="F:DNA binding"/>
    <property type="evidence" value="ECO:0007669"/>
    <property type="project" value="UniProtKB-KW"/>
</dbReference>
<keyword evidence="7" id="KW-1185">Reference proteome</keyword>
<dbReference type="EMBL" id="FMTS01000002">
    <property type="protein sequence ID" value="SCW55135.1"/>
    <property type="molecule type" value="Genomic_DNA"/>
</dbReference>
<dbReference type="RefSeq" id="WP_090646719.1">
    <property type="nucleotide sequence ID" value="NZ_CBCRYE010000004.1"/>
</dbReference>
<gene>
    <name evidence="6" type="ORF">SAMN02927928_1830</name>
</gene>
<evidence type="ECO:0000256" key="1">
    <source>
        <dbReference type="ARBA" id="ARBA00023015"/>
    </source>
</evidence>
<keyword evidence="2" id="KW-0238">DNA-binding</keyword>
<evidence type="ECO:0000259" key="5">
    <source>
        <dbReference type="PROSITE" id="PS50043"/>
    </source>
</evidence>
<dbReference type="SUPFAM" id="SSF46894">
    <property type="entry name" value="C-terminal effector domain of the bipartite response regulators"/>
    <property type="match status" value="1"/>
</dbReference>
<accession>A0A1G4RF54</accession>
<dbReference type="PRINTS" id="PR00038">
    <property type="entry name" value="HTHLUXR"/>
</dbReference>
<dbReference type="Pfam" id="PF00196">
    <property type="entry name" value="GerE"/>
    <property type="match status" value="1"/>
</dbReference>
<evidence type="ECO:0000256" key="3">
    <source>
        <dbReference type="ARBA" id="ARBA00023163"/>
    </source>
</evidence>
<dbReference type="STRING" id="260084.SAMN02927928_1830"/>
<dbReference type="PROSITE" id="PS50043">
    <property type="entry name" value="HTH_LUXR_2"/>
    <property type="match status" value="1"/>
</dbReference>
<sequence length="215" mass="23302">MENEAAGIEALTKRHKEILRLVYQHYQTKEIARALNISERTVKTHTEEIRRRLDVTTSRDAARLLAAHETTLGRDDRWSAGPMADYEAGEIVLPHEQAALSKPVSLGNPLGSARNGLARDGGAAEAVLDPEHTGGHPGPAPDQWRGSGLVRPDRGNRLADRRGDSLEQRLARLNAFQWLGLIVVLGVLSAVVVSGLIAAVIGTLEGLQVLNRQIG</sequence>
<dbReference type="SMART" id="SM00421">
    <property type="entry name" value="HTH_LUXR"/>
    <property type="match status" value="1"/>
</dbReference>
<dbReference type="Proteomes" id="UP000199150">
    <property type="component" value="Unassembled WGS sequence"/>
</dbReference>
<proteinExistence type="predicted"/>
<keyword evidence="4" id="KW-0812">Transmembrane</keyword>
<dbReference type="CDD" id="cd06170">
    <property type="entry name" value="LuxR_C_like"/>
    <property type="match status" value="1"/>
</dbReference>
<dbReference type="PANTHER" id="PTHR44688">
    <property type="entry name" value="DNA-BINDING TRANSCRIPTIONAL ACTIVATOR DEVR_DOSR"/>
    <property type="match status" value="1"/>
</dbReference>
<feature type="domain" description="HTH luxR-type" evidence="5">
    <location>
        <begin position="4"/>
        <end position="69"/>
    </location>
</feature>
<evidence type="ECO:0000313" key="6">
    <source>
        <dbReference type="EMBL" id="SCW55135.1"/>
    </source>
</evidence>
<protein>
    <submittedName>
        <fullName evidence="6">Regulatory protein, luxR family</fullName>
    </submittedName>
</protein>
<keyword evidence="1" id="KW-0805">Transcription regulation</keyword>
<evidence type="ECO:0000256" key="2">
    <source>
        <dbReference type="ARBA" id="ARBA00023125"/>
    </source>
</evidence>
<organism evidence="6 7">
    <name type="scientific">Asticcacaulis taihuensis</name>
    <dbReference type="NCBI Taxonomy" id="260084"/>
    <lineage>
        <taxon>Bacteria</taxon>
        <taxon>Pseudomonadati</taxon>
        <taxon>Pseudomonadota</taxon>
        <taxon>Alphaproteobacteria</taxon>
        <taxon>Caulobacterales</taxon>
        <taxon>Caulobacteraceae</taxon>
        <taxon>Asticcacaulis</taxon>
    </lineage>
</organism>
<dbReference type="InterPro" id="IPR036388">
    <property type="entry name" value="WH-like_DNA-bd_sf"/>
</dbReference>
<dbReference type="GO" id="GO:0006355">
    <property type="term" value="P:regulation of DNA-templated transcription"/>
    <property type="evidence" value="ECO:0007669"/>
    <property type="project" value="InterPro"/>
</dbReference>
<dbReference type="AlphaFoldDB" id="A0A1G4RF54"/>
<dbReference type="PANTHER" id="PTHR44688:SF16">
    <property type="entry name" value="DNA-BINDING TRANSCRIPTIONAL ACTIVATOR DEVR_DOSR"/>
    <property type="match status" value="1"/>
</dbReference>
<dbReference type="OrthoDB" id="7171899at2"/>
<feature type="transmembrane region" description="Helical" evidence="4">
    <location>
        <begin position="178"/>
        <end position="201"/>
    </location>
</feature>
<dbReference type="InterPro" id="IPR000792">
    <property type="entry name" value="Tscrpt_reg_LuxR_C"/>
</dbReference>
<keyword evidence="4" id="KW-0472">Membrane</keyword>
<dbReference type="InterPro" id="IPR016032">
    <property type="entry name" value="Sig_transdc_resp-reg_C-effctor"/>
</dbReference>
<keyword evidence="3" id="KW-0804">Transcription</keyword>
<evidence type="ECO:0000313" key="7">
    <source>
        <dbReference type="Proteomes" id="UP000199150"/>
    </source>
</evidence>
<evidence type="ECO:0000256" key="4">
    <source>
        <dbReference type="SAM" id="Phobius"/>
    </source>
</evidence>
<keyword evidence="4" id="KW-1133">Transmembrane helix</keyword>
<reference evidence="7" key="1">
    <citation type="submission" date="2016-10" db="EMBL/GenBank/DDBJ databases">
        <authorList>
            <person name="Varghese N."/>
            <person name="Submissions S."/>
        </authorList>
    </citation>
    <scope>NUCLEOTIDE SEQUENCE [LARGE SCALE GENOMIC DNA]</scope>
    <source>
        <strain evidence="7">CGMCC 1.3431</strain>
    </source>
</reference>
<dbReference type="Gene3D" id="1.10.10.10">
    <property type="entry name" value="Winged helix-like DNA-binding domain superfamily/Winged helix DNA-binding domain"/>
    <property type="match status" value="1"/>
</dbReference>